<name>A0A0P8WDT7_9CLOT</name>
<dbReference type="SMART" id="SM01092">
    <property type="entry name" value="CO_deh_flav_C"/>
    <property type="match status" value="1"/>
</dbReference>
<dbReference type="PROSITE" id="PS51387">
    <property type="entry name" value="FAD_PCMH"/>
    <property type="match status" value="1"/>
</dbReference>
<dbReference type="InterPro" id="IPR051312">
    <property type="entry name" value="Diverse_Substr_Oxidored"/>
</dbReference>
<dbReference type="Pfam" id="PF00941">
    <property type="entry name" value="FAD_binding_5"/>
    <property type="match status" value="1"/>
</dbReference>
<dbReference type="AlphaFoldDB" id="A0A0P8WDT7"/>
<dbReference type="EC" id="1.2.99.2" evidence="4"/>
<dbReference type="Proteomes" id="UP000050326">
    <property type="component" value="Unassembled WGS sequence"/>
</dbReference>
<dbReference type="GO" id="GO:0071949">
    <property type="term" value="F:FAD binding"/>
    <property type="evidence" value="ECO:0007669"/>
    <property type="project" value="InterPro"/>
</dbReference>
<dbReference type="OrthoDB" id="9803647at2"/>
<dbReference type="PANTHER" id="PTHR42659:SF9">
    <property type="entry name" value="XANTHINE DEHYDROGENASE FAD-BINDING SUBUNIT XDHB-RELATED"/>
    <property type="match status" value="1"/>
</dbReference>
<organism evidence="4 5">
    <name type="scientific">Oxobacter pfennigii</name>
    <dbReference type="NCBI Taxonomy" id="36849"/>
    <lineage>
        <taxon>Bacteria</taxon>
        <taxon>Bacillati</taxon>
        <taxon>Bacillota</taxon>
        <taxon>Clostridia</taxon>
        <taxon>Eubacteriales</taxon>
        <taxon>Clostridiaceae</taxon>
        <taxon>Oxobacter</taxon>
    </lineage>
</organism>
<dbReference type="InterPro" id="IPR036318">
    <property type="entry name" value="FAD-bd_PCMH-like_sf"/>
</dbReference>
<accession>A0A0P8WDT7</accession>
<dbReference type="SUPFAM" id="SSF56176">
    <property type="entry name" value="FAD-binding/transporter-associated domain-like"/>
    <property type="match status" value="1"/>
</dbReference>
<comment type="caution">
    <text evidence="4">The sequence shown here is derived from an EMBL/GenBank/DDBJ whole genome shotgun (WGS) entry which is preliminary data.</text>
</comment>
<dbReference type="InterPro" id="IPR016166">
    <property type="entry name" value="FAD-bd_PCMH"/>
</dbReference>
<dbReference type="InterPro" id="IPR036683">
    <property type="entry name" value="CO_DH_flav_C_dom_sf"/>
</dbReference>
<keyword evidence="2 4" id="KW-0560">Oxidoreductase</keyword>
<dbReference type="InterPro" id="IPR016169">
    <property type="entry name" value="FAD-bd_PCMH_sub2"/>
</dbReference>
<dbReference type="Pfam" id="PF03450">
    <property type="entry name" value="CO_deh_flav_C"/>
    <property type="match status" value="1"/>
</dbReference>
<keyword evidence="1" id="KW-0285">Flavoprotein</keyword>
<dbReference type="STRING" id="36849.OXPF_03030"/>
<dbReference type="EMBL" id="LKET01000014">
    <property type="protein sequence ID" value="KPU46193.1"/>
    <property type="molecule type" value="Genomic_DNA"/>
</dbReference>
<dbReference type="SUPFAM" id="SSF55447">
    <property type="entry name" value="CO dehydrogenase flavoprotein C-terminal domain-like"/>
    <property type="match status" value="1"/>
</dbReference>
<gene>
    <name evidence="4" type="primary">coxM</name>
    <name evidence="4" type="ORF">OXPF_03030</name>
</gene>
<proteinExistence type="predicted"/>
<evidence type="ECO:0000313" key="4">
    <source>
        <dbReference type="EMBL" id="KPU46193.1"/>
    </source>
</evidence>
<dbReference type="Gene3D" id="3.30.465.10">
    <property type="match status" value="1"/>
</dbReference>
<dbReference type="RefSeq" id="WP_054873447.1">
    <property type="nucleotide sequence ID" value="NZ_LKET01000014.1"/>
</dbReference>
<protein>
    <submittedName>
        <fullName evidence="4">Carbon monoxide dehydrogenase medium chain</fullName>
        <ecNumber evidence="4">1.2.99.2</ecNumber>
    </submittedName>
</protein>
<keyword evidence="5" id="KW-1185">Reference proteome</keyword>
<evidence type="ECO:0000259" key="3">
    <source>
        <dbReference type="PROSITE" id="PS51387"/>
    </source>
</evidence>
<dbReference type="GO" id="GO:0016491">
    <property type="term" value="F:oxidoreductase activity"/>
    <property type="evidence" value="ECO:0007669"/>
    <property type="project" value="UniProtKB-KW"/>
</dbReference>
<dbReference type="PATRIC" id="fig|36849.3.peg.330"/>
<dbReference type="PANTHER" id="PTHR42659">
    <property type="entry name" value="XANTHINE DEHYDROGENASE SUBUNIT C-RELATED"/>
    <property type="match status" value="1"/>
</dbReference>
<evidence type="ECO:0000256" key="2">
    <source>
        <dbReference type="ARBA" id="ARBA00023002"/>
    </source>
</evidence>
<dbReference type="Gene3D" id="3.30.390.50">
    <property type="entry name" value="CO dehydrogenase flavoprotein, C-terminal domain"/>
    <property type="match status" value="1"/>
</dbReference>
<evidence type="ECO:0000313" key="5">
    <source>
        <dbReference type="Proteomes" id="UP000050326"/>
    </source>
</evidence>
<evidence type="ECO:0000256" key="1">
    <source>
        <dbReference type="ARBA" id="ARBA00022630"/>
    </source>
</evidence>
<dbReference type="InterPro" id="IPR005107">
    <property type="entry name" value="CO_DH_flav_C"/>
</dbReference>
<reference evidence="4 5" key="1">
    <citation type="submission" date="2015-09" db="EMBL/GenBank/DDBJ databases">
        <title>Genome sequence of Oxobacter pfennigii DSM 3222.</title>
        <authorList>
            <person name="Poehlein A."/>
            <person name="Bengelsdorf F.R."/>
            <person name="Schiel-Bengelsdorf B."/>
            <person name="Duerre P."/>
            <person name="Daniel R."/>
        </authorList>
    </citation>
    <scope>NUCLEOTIDE SEQUENCE [LARGE SCALE GENOMIC DNA]</scope>
    <source>
        <strain evidence="4 5">DSM 3222</strain>
    </source>
</reference>
<dbReference type="InterPro" id="IPR002346">
    <property type="entry name" value="Mopterin_DH_FAD-bd"/>
</dbReference>
<sequence length="265" mass="29618">MFTINNVVQPETLKEAYEILVSKKNNTMLGGCAFLKLSNKRIETGVDLSSLDLSYIKEDENFIEIGASTTLREIETSSLLNSYFNGILRESVKNIIGIQLRNIATAGATVFSKYGFSDFNTALLSLDAEVELYKGGRMLFEEFLSKSYEKDILSKIYIKKKGRIAVYTSFRNSSSDYPILNAAVSCLDDNWRIVLGARPQGAKIADKASALLLNKELDEKLIDEAAGIASEELTYGSNMRATEEYRRALSKVLVKRTVKEVLQCR</sequence>
<feature type="domain" description="FAD-binding PCMH-type" evidence="3">
    <location>
        <begin position="1"/>
        <end position="163"/>
    </location>
</feature>